<protein>
    <recommendedName>
        <fullName evidence="1">Helix-turn-helix domain-containing protein</fullName>
    </recommendedName>
</protein>
<sequence length="531" mass="62640">MIKCEEHPMITCDERFCLSCFAHNHKLIIRENDKQCGGILVARVGWVVVDQMAVDLFVDVDDTFVIIKRSELQRVSQLLNNAFDDIKFTTGEENNGKLAFLDILIARLPNGQLQTEVFRKATHTDQVLSYHSNHPNCHKRSCIRTLFKRIETHCSTTESKIKEEKRLYKLFQKNGYPRNFIWRTLRKPNIINATGQTASKRVTLPYIKNTAEMTARLLRQHNTMVAYKPANTLRRTLSRPKGKLHPMAKNNVIYRIQCKDCDKRIHEHKLATKRHDQFSLISAQKDQEGHEFDWNGVRILAQARTKREREFMEACYHSNHPNCHKRSCIRTLFKRIETHCSTTESKIKEEKRLYKLFQKNGYPRNFIWRTLRKPNIINATGQTASKRVTLPYIKNTAEMTARLLRQHNTMVAYKPANTLRRTLSRPKGKLDPMAKNNVIYRIQCKDCDKRIHEHKLATKRHDQFSLISAQKDQEGHEFDWNGVRILAQARTKREREFMEAWYSTEEDINKHIEIDPIYQPLRARERQNHRT</sequence>
<accession>A0A075A025</accession>
<feature type="domain" description="Helix-turn-helix" evidence="1">
    <location>
        <begin position="126"/>
        <end position="185"/>
    </location>
</feature>
<proteinExistence type="predicted"/>
<organism evidence="2 3">
    <name type="scientific">Opisthorchis viverrini</name>
    <name type="common">Southeast Asian liver fluke</name>
    <dbReference type="NCBI Taxonomy" id="6198"/>
    <lineage>
        <taxon>Eukaryota</taxon>
        <taxon>Metazoa</taxon>
        <taxon>Spiralia</taxon>
        <taxon>Lophotrochozoa</taxon>
        <taxon>Platyhelminthes</taxon>
        <taxon>Trematoda</taxon>
        <taxon>Digenea</taxon>
        <taxon>Opisthorchiida</taxon>
        <taxon>Opisthorchiata</taxon>
        <taxon>Opisthorchiidae</taxon>
        <taxon>Opisthorchis</taxon>
    </lineage>
</organism>
<evidence type="ECO:0000259" key="1">
    <source>
        <dbReference type="Pfam" id="PF26215"/>
    </source>
</evidence>
<evidence type="ECO:0000313" key="2">
    <source>
        <dbReference type="EMBL" id="KER33068.1"/>
    </source>
</evidence>
<dbReference type="PANTHER" id="PTHR21301:SF11">
    <property type="entry name" value="GIY-YIG DOMAIN-CONTAINING PROTEIN"/>
    <property type="match status" value="1"/>
</dbReference>
<dbReference type="Proteomes" id="UP000054324">
    <property type="component" value="Unassembled WGS sequence"/>
</dbReference>
<reference evidence="2 3" key="1">
    <citation type="submission" date="2013-11" db="EMBL/GenBank/DDBJ databases">
        <title>Opisthorchis viverrini - life in the bile duct.</title>
        <authorList>
            <person name="Young N.D."/>
            <person name="Nagarajan N."/>
            <person name="Lin S.J."/>
            <person name="Korhonen P.K."/>
            <person name="Jex A.R."/>
            <person name="Hall R.S."/>
            <person name="Safavi-Hemami H."/>
            <person name="Kaewkong W."/>
            <person name="Bertrand D."/>
            <person name="Gao S."/>
            <person name="Seet Q."/>
            <person name="Wongkham S."/>
            <person name="Teh B.T."/>
            <person name="Wongkham C."/>
            <person name="Intapan P.M."/>
            <person name="Maleewong W."/>
            <person name="Yang X."/>
            <person name="Hu M."/>
            <person name="Wang Z."/>
            <person name="Hofmann A."/>
            <person name="Sternberg P.W."/>
            <person name="Tan P."/>
            <person name="Wang J."/>
            <person name="Gasser R.B."/>
        </authorList>
    </citation>
    <scope>NUCLEOTIDE SEQUENCE [LARGE SCALE GENOMIC DNA]</scope>
</reference>
<dbReference type="OrthoDB" id="10047121at2759"/>
<keyword evidence="3" id="KW-1185">Reference proteome</keyword>
<dbReference type="GeneID" id="20315155"/>
<dbReference type="RefSeq" id="XP_009163146.1">
    <property type="nucleotide sequence ID" value="XM_009164882.1"/>
</dbReference>
<dbReference type="Pfam" id="PF26215">
    <property type="entry name" value="HTH_animal"/>
    <property type="match status" value="2"/>
</dbReference>
<evidence type="ECO:0000313" key="3">
    <source>
        <dbReference type="Proteomes" id="UP000054324"/>
    </source>
</evidence>
<dbReference type="KEGG" id="ovi:T265_00967"/>
<name>A0A075A025_OPIVI</name>
<dbReference type="InterPro" id="IPR058912">
    <property type="entry name" value="HTH_animal"/>
</dbReference>
<dbReference type="PANTHER" id="PTHR21301">
    <property type="entry name" value="REVERSE TRANSCRIPTASE"/>
    <property type="match status" value="1"/>
</dbReference>
<feature type="domain" description="Helix-turn-helix" evidence="1">
    <location>
        <begin position="316"/>
        <end position="371"/>
    </location>
</feature>
<dbReference type="AlphaFoldDB" id="A0A075A025"/>
<gene>
    <name evidence="2" type="ORF">T265_00967</name>
</gene>
<dbReference type="EMBL" id="KL596628">
    <property type="protein sequence ID" value="KER33068.1"/>
    <property type="molecule type" value="Genomic_DNA"/>
</dbReference>
<dbReference type="CTD" id="20315155"/>